<comment type="caution">
    <text evidence="4">The sequence shown here is derived from an EMBL/GenBank/DDBJ whole genome shotgun (WGS) entry which is preliminary data.</text>
</comment>
<dbReference type="InterPro" id="IPR051545">
    <property type="entry name" value="NAD(P)H_dehydrogenase_qn"/>
</dbReference>
<dbReference type="PANTHER" id="PTHR10204">
    <property type="entry name" value="NAD P H OXIDOREDUCTASE-RELATED"/>
    <property type="match status" value="1"/>
</dbReference>
<evidence type="ECO:0000313" key="5">
    <source>
        <dbReference type="Proteomes" id="UP000076584"/>
    </source>
</evidence>
<dbReference type="GO" id="GO:0005829">
    <property type="term" value="C:cytosol"/>
    <property type="evidence" value="ECO:0007669"/>
    <property type="project" value="TreeGrafter"/>
</dbReference>
<name>A0A167EAA5_COLIC</name>
<dbReference type="AlphaFoldDB" id="A0A167EAA5"/>
<sequence length="161" mass="17925">MKGHVERVISLGFGYNIGEDSDKHWGDRFGEGKWLRKPAMLVVTAGGWEEHLSARGIAGPIEDPLIPITLGMLFETGIEVPPSFVMHMNDRLEDVAIKAAAAELRQELPSLFDTMPIAYQQQSGGDYETLTLVLKPRLEIRVTTRFSLHRHTVDEADGARS</sequence>
<dbReference type="Gene3D" id="3.40.50.360">
    <property type="match status" value="1"/>
</dbReference>
<proteinExistence type="inferred from homology"/>
<accession>A0A167EAA5</accession>
<dbReference type="EMBL" id="LFIW01000765">
    <property type="protein sequence ID" value="KZL84883.1"/>
    <property type="molecule type" value="Genomic_DNA"/>
</dbReference>
<keyword evidence="2" id="KW-0560">Oxidoreductase</keyword>
<comment type="similarity">
    <text evidence="1">Belongs to the NAD(P)H dehydrogenase (quinone) family.</text>
</comment>
<evidence type="ECO:0000256" key="2">
    <source>
        <dbReference type="ARBA" id="ARBA00023002"/>
    </source>
</evidence>
<dbReference type="Proteomes" id="UP000076584">
    <property type="component" value="Unassembled WGS sequence"/>
</dbReference>
<dbReference type="GO" id="GO:0003955">
    <property type="term" value="F:NAD(P)H dehydrogenase (quinone) activity"/>
    <property type="evidence" value="ECO:0007669"/>
    <property type="project" value="TreeGrafter"/>
</dbReference>
<evidence type="ECO:0000256" key="1">
    <source>
        <dbReference type="ARBA" id="ARBA00006252"/>
    </source>
</evidence>
<keyword evidence="5" id="KW-1185">Reference proteome</keyword>
<gene>
    <name evidence="4" type="ORF">CI238_09632</name>
</gene>
<feature type="domain" description="Flavodoxin-like fold" evidence="3">
    <location>
        <begin position="1"/>
        <end position="107"/>
    </location>
</feature>
<reference evidence="4 5" key="1">
    <citation type="submission" date="2015-06" db="EMBL/GenBank/DDBJ databases">
        <title>Survival trade-offs in plant roots during colonization by closely related pathogenic and mutualistic fungi.</title>
        <authorList>
            <person name="Hacquard S."/>
            <person name="Kracher B."/>
            <person name="Hiruma K."/>
            <person name="Weinman A."/>
            <person name="Muench P."/>
            <person name="Garrido Oter R."/>
            <person name="Ver Loren van Themaat E."/>
            <person name="Dallerey J.-F."/>
            <person name="Damm U."/>
            <person name="Henrissat B."/>
            <person name="Lespinet O."/>
            <person name="Thon M."/>
            <person name="Kemen E."/>
            <person name="McHardy A.C."/>
            <person name="Schulze-Lefert P."/>
            <person name="O'Connell R.J."/>
        </authorList>
    </citation>
    <scope>NUCLEOTIDE SEQUENCE [LARGE SCALE GENOMIC DNA]</scope>
    <source>
        <strain evidence="4 5">MAFF 238704</strain>
    </source>
</reference>
<organism evidence="4 5">
    <name type="scientific">Colletotrichum incanum</name>
    <name type="common">Soybean anthracnose fungus</name>
    <dbReference type="NCBI Taxonomy" id="1573173"/>
    <lineage>
        <taxon>Eukaryota</taxon>
        <taxon>Fungi</taxon>
        <taxon>Dikarya</taxon>
        <taxon>Ascomycota</taxon>
        <taxon>Pezizomycotina</taxon>
        <taxon>Sordariomycetes</taxon>
        <taxon>Hypocreomycetidae</taxon>
        <taxon>Glomerellales</taxon>
        <taxon>Glomerellaceae</taxon>
        <taxon>Colletotrichum</taxon>
        <taxon>Colletotrichum spaethianum species complex</taxon>
    </lineage>
</organism>
<dbReference type="PANTHER" id="PTHR10204:SF34">
    <property type="entry name" value="NAD(P)H DEHYDROGENASE [QUINONE] 1 ISOFORM 1"/>
    <property type="match status" value="1"/>
</dbReference>
<dbReference type="SUPFAM" id="SSF52218">
    <property type="entry name" value="Flavoproteins"/>
    <property type="match status" value="1"/>
</dbReference>
<evidence type="ECO:0000313" key="4">
    <source>
        <dbReference type="EMBL" id="KZL84883.1"/>
    </source>
</evidence>
<evidence type="ECO:0000259" key="3">
    <source>
        <dbReference type="Pfam" id="PF02525"/>
    </source>
</evidence>
<dbReference type="InterPro" id="IPR029039">
    <property type="entry name" value="Flavoprotein-like_sf"/>
</dbReference>
<dbReference type="STRING" id="1573173.A0A167EAA5"/>
<dbReference type="InterPro" id="IPR003680">
    <property type="entry name" value="Flavodoxin_fold"/>
</dbReference>
<protein>
    <submittedName>
        <fullName evidence="4">Nad(H) dehydrogenase</fullName>
    </submittedName>
</protein>
<dbReference type="Pfam" id="PF02525">
    <property type="entry name" value="Flavodoxin_2"/>
    <property type="match status" value="1"/>
</dbReference>